<dbReference type="SMART" id="SM00028">
    <property type="entry name" value="TPR"/>
    <property type="match status" value="5"/>
</dbReference>
<gene>
    <name evidence="9" type="ORF">ACFY3B_23465</name>
</gene>
<evidence type="ECO:0000256" key="6">
    <source>
        <dbReference type="PROSITE-ProRule" id="PRU01091"/>
    </source>
</evidence>
<dbReference type="Pfam" id="PF13181">
    <property type="entry name" value="TPR_8"/>
    <property type="match status" value="1"/>
</dbReference>
<dbReference type="CDD" id="cd15831">
    <property type="entry name" value="BTAD"/>
    <property type="match status" value="1"/>
</dbReference>
<dbReference type="EMBL" id="JBIAZM010000009">
    <property type="protein sequence ID" value="MFF5202567.1"/>
    <property type="molecule type" value="Genomic_DNA"/>
</dbReference>
<dbReference type="Pfam" id="PF00486">
    <property type="entry name" value="Trans_reg_C"/>
    <property type="match status" value="1"/>
</dbReference>
<dbReference type="PANTHER" id="PTHR35807">
    <property type="entry name" value="TRANSCRIPTIONAL REGULATOR REDD-RELATED"/>
    <property type="match status" value="1"/>
</dbReference>
<organism evidence="9 10">
    <name type="scientific">Micromonospora parva</name>
    <dbReference type="NCBI Taxonomy" id="1464048"/>
    <lineage>
        <taxon>Bacteria</taxon>
        <taxon>Bacillati</taxon>
        <taxon>Actinomycetota</taxon>
        <taxon>Actinomycetes</taxon>
        <taxon>Micromonosporales</taxon>
        <taxon>Micromonosporaceae</taxon>
        <taxon>Micromonospora</taxon>
    </lineage>
</organism>
<dbReference type="Pfam" id="PF00931">
    <property type="entry name" value="NB-ARC"/>
    <property type="match status" value="1"/>
</dbReference>
<dbReference type="InterPro" id="IPR016032">
    <property type="entry name" value="Sig_transdc_resp-reg_C-effctor"/>
</dbReference>
<evidence type="ECO:0000256" key="7">
    <source>
        <dbReference type="SAM" id="MobiDB-lite"/>
    </source>
</evidence>
<dbReference type="InterPro" id="IPR036388">
    <property type="entry name" value="WH-like_DNA-bd_sf"/>
</dbReference>
<feature type="repeat" description="TPR" evidence="5">
    <location>
        <begin position="846"/>
        <end position="879"/>
    </location>
</feature>
<dbReference type="PRINTS" id="PR00364">
    <property type="entry name" value="DISEASERSIST"/>
</dbReference>
<dbReference type="InterPro" id="IPR005158">
    <property type="entry name" value="BTAD"/>
</dbReference>
<feature type="DNA-binding region" description="OmpR/PhoB-type" evidence="6">
    <location>
        <begin position="1"/>
        <end position="93"/>
    </location>
</feature>
<feature type="region of interest" description="Disordered" evidence="7">
    <location>
        <begin position="246"/>
        <end position="274"/>
    </location>
</feature>
<comment type="caution">
    <text evidence="9">The sequence shown here is derived from an EMBL/GenBank/DDBJ whole genome shotgun (WGS) entry which is preliminary data.</text>
</comment>
<comment type="similarity">
    <text evidence="1">Belongs to the AfsR/DnrI/RedD regulatory family.</text>
</comment>
<dbReference type="InterPro" id="IPR001867">
    <property type="entry name" value="OmpR/PhoB-type_DNA-bd"/>
</dbReference>
<dbReference type="Gene3D" id="1.10.10.10">
    <property type="entry name" value="Winged helix-like DNA-binding domain superfamily/Winged helix DNA-binding domain"/>
    <property type="match status" value="1"/>
</dbReference>
<dbReference type="RefSeq" id="WP_030335858.1">
    <property type="nucleotide sequence ID" value="NZ_JBIAZM010000009.1"/>
</dbReference>
<dbReference type="SMART" id="SM00862">
    <property type="entry name" value="Trans_reg_C"/>
    <property type="match status" value="1"/>
</dbReference>
<name>A0ABW6W089_9ACTN</name>
<keyword evidence="4" id="KW-0804">Transcription</keyword>
<dbReference type="SUPFAM" id="SSF46894">
    <property type="entry name" value="C-terminal effector domain of the bipartite response regulators"/>
    <property type="match status" value="1"/>
</dbReference>
<evidence type="ECO:0000259" key="8">
    <source>
        <dbReference type="PROSITE" id="PS51755"/>
    </source>
</evidence>
<dbReference type="InterPro" id="IPR002182">
    <property type="entry name" value="NB-ARC"/>
</dbReference>
<dbReference type="Proteomes" id="UP001602287">
    <property type="component" value="Unassembled WGS sequence"/>
</dbReference>
<dbReference type="Gene3D" id="3.40.50.300">
    <property type="entry name" value="P-loop containing nucleotide triphosphate hydrolases"/>
    <property type="match status" value="1"/>
</dbReference>
<dbReference type="PANTHER" id="PTHR35807:SF1">
    <property type="entry name" value="TRANSCRIPTIONAL REGULATOR REDD"/>
    <property type="match status" value="1"/>
</dbReference>
<sequence>MRFELLGPFRVYHDGRSVPLGSVKQRLLLATLLLRPNEVVGTDELTAMLWGDDEPPSAAANLRTYVRGLRRSLGGGATWDGITAAAGGYLLRVGPGERDLDLFDAAAARGREALAAADLDRAEAELSDALRLWRGAPLSDLPLRPRLARRVAQLEERRLLVEEDHAEAMLALGASADVVHRLRGLLDRHPLRQRAWGQLMVGLYRIGDVAGALDAYRQARQKLAEETGLDPAPELVALYDDILHHRPGLTAQPPTGPDRPASGTAVGPLHQRPEQLPRAVPEFVGRSVELASLDRLLSGGAELPTSVTISVVSGMAGVGKTTLALHWAHRVADRFPDGQLYVNLRGYDEVGLVSPADALSGFLEALGVPHARIPSDTEARTGLYRSLLASRRMLLVLDNARDSAQVRALLPGAGRCMVVVTSRDRLGGLVASECATPLTLDVLTAEESMSLLARRLGDNRLASASGAVADIIEAAGRLPLALSIVAARAATHPTFPLSAIAAELHSAEARLDALADGDVRRVFSWSFLALGADAARLFTLLGLHPGPDLTAAAASALAGVPATAVTPILRELTRLHLLTEHTPGRFAFHDLLRAYAAELAQSSERGDEHVAARQRLYDHYLHAAYPAALLLQPQWPPIEPVAPLPVPARRPVTDHDGALAWFTAEHRVLVRVVRQAAQNGFEAYAWQIAWALTTFSAPRGLWQDQLAIQSVALTAAEKIDDLAGQAVANRLLSRALIRLGDRTTAEHRLKRALELHERLGDPIGQAQTLHNYCELCYLDGRLDEALTHGREALRLYRLVGNHAGEARTLNAIGWLLATTGDYVQAIASCSEALDQQRRTDDRNGQAATLDSLGFAYDRLGERDRAVDCYEQAIHLFRASADRYHEAETLIRLGDTREGMGDRNAAAAAWRLAARIYEDVRDPAAEEVRRRLERLALC</sequence>
<dbReference type="SMART" id="SM01043">
    <property type="entry name" value="BTAD"/>
    <property type="match status" value="1"/>
</dbReference>
<dbReference type="Gene3D" id="1.25.40.10">
    <property type="entry name" value="Tetratricopeptide repeat domain"/>
    <property type="match status" value="2"/>
</dbReference>
<accession>A0ABW6W089</accession>
<evidence type="ECO:0000313" key="9">
    <source>
        <dbReference type="EMBL" id="MFF5202567.1"/>
    </source>
</evidence>
<feature type="domain" description="OmpR/PhoB-type" evidence="8">
    <location>
        <begin position="1"/>
        <end position="93"/>
    </location>
</feature>
<evidence type="ECO:0000256" key="3">
    <source>
        <dbReference type="ARBA" id="ARBA00023125"/>
    </source>
</evidence>
<dbReference type="InterPro" id="IPR051677">
    <property type="entry name" value="AfsR-DnrI-RedD_regulator"/>
</dbReference>
<dbReference type="InterPro" id="IPR027417">
    <property type="entry name" value="P-loop_NTPase"/>
</dbReference>
<keyword evidence="2" id="KW-0805">Transcription regulation</keyword>
<evidence type="ECO:0000256" key="1">
    <source>
        <dbReference type="ARBA" id="ARBA00005820"/>
    </source>
</evidence>
<dbReference type="SUPFAM" id="SSF52540">
    <property type="entry name" value="P-loop containing nucleoside triphosphate hydrolases"/>
    <property type="match status" value="1"/>
</dbReference>
<dbReference type="InterPro" id="IPR011990">
    <property type="entry name" value="TPR-like_helical_dom_sf"/>
</dbReference>
<evidence type="ECO:0000256" key="5">
    <source>
        <dbReference type="PROSITE-ProRule" id="PRU00339"/>
    </source>
</evidence>
<dbReference type="SUPFAM" id="SSF48452">
    <property type="entry name" value="TPR-like"/>
    <property type="match status" value="3"/>
</dbReference>
<dbReference type="Pfam" id="PF03704">
    <property type="entry name" value="BTAD"/>
    <property type="match status" value="1"/>
</dbReference>
<keyword evidence="10" id="KW-1185">Reference proteome</keyword>
<keyword evidence="3 6" id="KW-0238">DNA-binding</keyword>
<keyword evidence="5" id="KW-0802">TPR repeat</keyword>
<dbReference type="InterPro" id="IPR019734">
    <property type="entry name" value="TPR_rpt"/>
</dbReference>
<reference evidence="9 10" key="1">
    <citation type="submission" date="2024-10" db="EMBL/GenBank/DDBJ databases">
        <title>The Natural Products Discovery Center: Release of the First 8490 Sequenced Strains for Exploring Actinobacteria Biosynthetic Diversity.</title>
        <authorList>
            <person name="Kalkreuter E."/>
            <person name="Kautsar S.A."/>
            <person name="Yang D."/>
            <person name="Bader C.D."/>
            <person name="Teijaro C.N."/>
            <person name="Fluegel L."/>
            <person name="Davis C.M."/>
            <person name="Simpson J.R."/>
            <person name="Lauterbach L."/>
            <person name="Steele A.D."/>
            <person name="Gui C."/>
            <person name="Meng S."/>
            <person name="Li G."/>
            <person name="Viehrig K."/>
            <person name="Ye F."/>
            <person name="Su P."/>
            <person name="Kiefer A.F."/>
            <person name="Nichols A."/>
            <person name="Cepeda A.J."/>
            <person name="Yan W."/>
            <person name="Fan B."/>
            <person name="Jiang Y."/>
            <person name="Adhikari A."/>
            <person name="Zheng C.-J."/>
            <person name="Schuster L."/>
            <person name="Cowan T.M."/>
            <person name="Smanski M.J."/>
            <person name="Chevrette M.G."/>
            <person name="De Carvalho L.P.S."/>
            <person name="Shen B."/>
        </authorList>
    </citation>
    <scope>NUCLEOTIDE SEQUENCE [LARGE SCALE GENOMIC DNA]</scope>
    <source>
        <strain evidence="9 10">NPDC000140</strain>
    </source>
</reference>
<evidence type="ECO:0000313" key="10">
    <source>
        <dbReference type="Proteomes" id="UP001602287"/>
    </source>
</evidence>
<dbReference type="Pfam" id="PF13424">
    <property type="entry name" value="TPR_12"/>
    <property type="match status" value="1"/>
</dbReference>
<proteinExistence type="inferred from homology"/>
<protein>
    <submittedName>
        <fullName evidence="9">BTAD domain-containing putative transcriptional regulator</fullName>
    </submittedName>
</protein>
<dbReference type="PROSITE" id="PS51755">
    <property type="entry name" value="OMPR_PHOB"/>
    <property type="match status" value="1"/>
</dbReference>
<evidence type="ECO:0000256" key="4">
    <source>
        <dbReference type="ARBA" id="ARBA00023163"/>
    </source>
</evidence>
<dbReference type="PROSITE" id="PS50005">
    <property type="entry name" value="TPR"/>
    <property type="match status" value="1"/>
</dbReference>
<evidence type="ECO:0000256" key="2">
    <source>
        <dbReference type="ARBA" id="ARBA00023015"/>
    </source>
</evidence>